<protein>
    <submittedName>
        <fullName evidence="2">Uncharacterized protein</fullName>
    </submittedName>
</protein>
<proteinExistence type="predicted"/>
<dbReference type="RefSeq" id="WP_196992593.1">
    <property type="nucleotide sequence ID" value="NZ_JADWYR010000003.1"/>
</dbReference>
<feature type="signal peptide" evidence="1">
    <location>
        <begin position="1"/>
        <end position="22"/>
    </location>
</feature>
<comment type="caution">
    <text evidence="2">The sequence shown here is derived from an EMBL/GenBank/DDBJ whole genome shotgun (WGS) entry which is preliminary data.</text>
</comment>
<evidence type="ECO:0000313" key="3">
    <source>
        <dbReference type="Proteomes" id="UP000628448"/>
    </source>
</evidence>
<keyword evidence="3" id="KW-1185">Reference proteome</keyword>
<evidence type="ECO:0000256" key="1">
    <source>
        <dbReference type="SAM" id="SignalP"/>
    </source>
</evidence>
<dbReference type="AlphaFoldDB" id="A0A931H027"/>
<accession>A0A931H027</accession>
<feature type="chain" id="PRO_5037296800" evidence="1">
    <location>
        <begin position="23"/>
        <end position="195"/>
    </location>
</feature>
<dbReference type="EMBL" id="JADWYR010000003">
    <property type="protein sequence ID" value="MBG9378492.1"/>
    <property type="molecule type" value="Genomic_DNA"/>
</dbReference>
<organism evidence="2 3">
    <name type="scientific">Panacibacter microcysteis</name>
    <dbReference type="NCBI Taxonomy" id="2793269"/>
    <lineage>
        <taxon>Bacteria</taxon>
        <taxon>Pseudomonadati</taxon>
        <taxon>Bacteroidota</taxon>
        <taxon>Chitinophagia</taxon>
        <taxon>Chitinophagales</taxon>
        <taxon>Chitinophagaceae</taxon>
        <taxon>Panacibacter</taxon>
    </lineage>
</organism>
<keyword evidence="1" id="KW-0732">Signal</keyword>
<sequence>MKILSALAGISLMIATAGSATAQRLKLIEGSLDAIQSETSLNFDFSYDNMSVGKFDKEADYVAKKTAEYNNKEDGRGDRWAKAWVDDRKDKFEPKFIELFTEYSEKSQSRNAKYTLIFKTTFTEPGFNVGVMRKNAVIDGEVWIVETANPSNIIAKISVEKALGRTFGGYDFDTGGRIMEAYADAGKALGKFVKK</sequence>
<evidence type="ECO:0000313" key="2">
    <source>
        <dbReference type="EMBL" id="MBG9378492.1"/>
    </source>
</evidence>
<name>A0A931H027_9BACT</name>
<gene>
    <name evidence="2" type="ORF">I5907_19805</name>
</gene>
<dbReference type="Proteomes" id="UP000628448">
    <property type="component" value="Unassembled WGS sequence"/>
</dbReference>
<reference evidence="2" key="1">
    <citation type="submission" date="2020-11" db="EMBL/GenBank/DDBJ databases">
        <title>Bacterial whole genome sequence for Panacibacter sp. DH6.</title>
        <authorList>
            <person name="Le V."/>
            <person name="Ko S."/>
            <person name="Ahn C.-Y."/>
            <person name="Oh H.-M."/>
        </authorList>
    </citation>
    <scope>NUCLEOTIDE SEQUENCE</scope>
    <source>
        <strain evidence="2">DH6</strain>
    </source>
</reference>